<dbReference type="GO" id="GO:0000155">
    <property type="term" value="F:phosphorelay sensor kinase activity"/>
    <property type="evidence" value="ECO:0007669"/>
    <property type="project" value="InterPro"/>
</dbReference>
<dbReference type="InterPro" id="IPR005467">
    <property type="entry name" value="His_kinase_dom"/>
</dbReference>
<evidence type="ECO:0000259" key="12">
    <source>
        <dbReference type="PROSITE" id="PS50112"/>
    </source>
</evidence>
<evidence type="ECO:0000256" key="9">
    <source>
        <dbReference type="ARBA" id="ARBA00023136"/>
    </source>
</evidence>
<organism evidence="14 15">
    <name type="scientific">Planctomicrobium piriforme</name>
    <dbReference type="NCBI Taxonomy" id="1576369"/>
    <lineage>
        <taxon>Bacteria</taxon>
        <taxon>Pseudomonadati</taxon>
        <taxon>Planctomycetota</taxon>
        <taxon>Planctomycetia</taxon>
        <taxon>Planctomycetales</taxon>
        <taxon>Planctomycetaceae</taxon>
        <taxon>Planctomicrobium</taxon>
    </lineage>
</organism>
<dbReference type="PANTHER" id="PTHR43065">
    <property type="entry name" value="SENSOR HISTIDINE KINASE"/>
    <property type="match status" value="1"/>
</dbReference>
<dbReference type="SUPFAM" id="SSF55785">
    <property type="entry name" value="PYP-like sensor domain (PAS domain)"/>
    <property type="match status" value="4"/>
</dbReference>
<keyword evidence="6" id="KW-0418">Kinase</keyword>
<dbReference type="InterPro" id="IPR035965">
    <property type="entry name" value="PAS-like_dom_sf"/>
</dbReference>
<dbReference type="PROSITE" id="PS50113">
    <property type="entry name" value="PAC"/>
    <property type="match status" value="4"/>
</dbReference>
<dbReference type="PROSITE" id="PS50112">
    <property type="entry name" value="PAS"/>
    <property type="match status" value="4"/>
</dbReference>
<evidence type="ECO:0000313" key="15">
    <source>
        <dbReference type="Proteomes" id="UP000199518"/>
    </source>
</evidence>
<evidence type="ECO:0000256" key="3">
    <source>
        <dbReference type="ARBA" id="ARBA00022553"/>
    </source>
</evidence>
<dbReference type="Pfam" id="PF00989">
    <property type="entry name" value="PAS"/>
    <property type="match status" value="1"/>
</dbReference>
<feature type="domain" description="PAC" evidence="13">
    <location>
        <begin position="229"/>
        <end position="281"/>
    </location>
</feature>
<evidence type="ECO:0000313" key="14">
    <source>
        <dbReference type="EMBL" id="SFJ50063.1"/>
    </source>
</evidence>
<name>A0A1I3RU30_9PLAN</name>
<dbReference type="Pfam" id="PF00512">
    <property type="entry name" value="HisKA"/>
    <property type="match status" value="1"/>
</dbReference>
<dbReference type="SUPFAM" id="SSF47384">
    <property type="entry name" value="Homodimeric domain of signal transducing histidine kinase"/>
    <property type="match status" value="1"/>
</dbReference>
<protein>
    <recommendedName>
        <fullName evidence="2">histidine kinase</fullName>
        <ecNumber evidence="2">2.7.13.3</ecNumber>
    </recommendedName>
</protein>
<dbReference type="PROSITE" id="PS50109">
    <property type="entry name" value="HIS_KIN"/>
    <property type="match status" value="1"/>
</dbReference>
<dbReference type="InterPro" id="IPR001610">
    <property type="entry name" value="PAC"/>
</dbReference>
<dbReference type="InterPro" id="IPR036097">
    <property type="entry name" value="HisK_dim/P_sf"/>
</dbReference>
<dbReference type="OrthoDB" id="3272385at2"/>
<comment type="catalytic activity">
    <reaction evidence="1">
        <text>ATP + protein L-histidine = ADP + protein N-phospho-L-histidine.</text>
        <dbReference type="EC" id="2.7.13.3"/>
    </reaction>
</comment>
<dbReference type="InterPro" id="IPR000700">
    <property type="entry name" value="PAS-assoc_C"/>
</dbReference>
<gene>
    <name evidence="14" type="ORF">SAMN05421753_1225</name>
</gene>
<dbReference type="SUPFAM" id="SSF55874">
    <property type="entry name" value="ATPase domain of HSP90 chaperone/DNA topoisomerase II/histidine kinase"/>
    <property type="match status" value="1"/>
</dbReference>
<dbReference type="CDD" id="cd00075">
    <property type="entry name" value="HATPase"/>
    <property type="match status" value="1"/>
</dbReference>
<evidence type="ECO:0000256" key="4">
    <source>
        <dbReference type="ARBA" id="ARBA00022679"/>
    </source>
</evidence>
<dbReference type="SMART" id="SM00086">
    <property type="entry name" value="PAC"/>
    <property type="match status" value="4"/>
</dbReference>
<dbReference type="CDD" id="cd00130">
    <property type="entry name" value="PAS"/>
    <property type="match status" value="4"/>
</dbReference>
<dbReference type="Gene3D" id="3.30.565.10">
    <property type="entry name" value="Histidine kinase-like ATPase, C-terminal domain"/>
    <property type="match status" value="1"/>
</dbReference>
<feature type="domain" description="PAS" evidence="12">
    <location>
        <begin position="436"/>
        <end position="506"/>
    </location>
</feature>
<dbReference type="InterPro" id="IPR003661">
    <property type="entry name" value="HisK_dim/P_dom"/>
</dbReference>
<keyword evidence="5" id="KW-0547">Nucleotide-binding</keyword>
<feature type="domain" description="PAC" evidence="13">
    <location>
        <begin position="509"/>
        <end position="561"/>
    </location>
</feature>
<dbReference type="Pfam" id="PF02518">
    <property type="entry name" value="HATPase_c"/>
    <property type="match status" value="1"/>
</dbReference>
<evidence type="ECO:0000256" key="5">
    <source>
        <dbReference type="ARBA" id="ARBA00022741"/>
    </source>
</evidence>
<keyword evidence="8" id="KW-0902">Two-component regulatory system</keyword>
<dbReference type="SMART" id="SM00388">
    <property type="entry name" value="HisKA"/>
    <property type="match status" value="1"/>
</dbReference>
<dbReference type="InterPro" id="IPR013767">
    <property type="entry name" value="PAS_fold"/>
</dbReference>
<dbReference type="InterPro" id="IPR000014">
    <property type="entry name" value="PAS"/>
</dbReference>
<dbReference type="SMART" id="SM00091">
    <property type="entry name" value="PAS"/>
    <property type="match status" value="4"/>
</dbReference>
<dbReference type="RefSeq" id="WP_092056284.1">
    <property type="nucleotide sequence ID" value="NZ_FOQD01000022.1"/>
</dbReference>
<dbReference type="InterPro" id="IPR003594">
    <property type="entry name" value="HATPase_dom"/>
</dbReference>
<dbReference type="STRING" id="1576369.SAMN05421753_1225"/>
<dbReference type="FunFam" id="3.30.565.10:FF:000006">
    <property type="entry name" value="Sensor histidine kinase WalK"/>
    <property type="match status" value="1"/>
</dbReference>
<evidence type="ECO:0000259" key="13">
    <source>
        <dbReference type="PROSITE" id="PS50113"/>
    </source>
</evidence>
<dbReference type="Gene3D" id="1.10.287.130">
    <property type="match status" value="1"/>
</dbReference>
<dbReference type="GO" id="GO:0005524">
    <property type="term" value="F:ATP binding"/>
    <property type="evidence" value="ECO:0007669"/>
    <property type="project" value="UniProtKB-KW"/>
</dbReference>
<keyword evidence="7" id="KW-0067">ATP-binding</keyword>
<keyword evidence="3" id="KW-0597">Phosphoprotein</keyword>
<evidence type="ECO:0000256" key="2">
    <source>
        <dbReference type="ARBA" id="ARBA00012438"/>
    </source>
</evidence>
<sequence length="793" mass="87636">MRSFLRRLFSRKLEPPRIGRASGQADIPFTQLVAAVRDYAILLLDPEGHVRSWNAGAEQIKGYRADEIIGQHFKKFYPQEAQAFGWPTHELSVAASTGRFEDEGWRIRKDGSRFWANVVITAVRDPERGGLIGYLKITRDLTDRRLAEDKLRMSEERFRLLVEGVQDYAIFMLDPDGRVATWNTGAQRIKGYSAEEIIGEHFSRFYPAEALQRGWPETELRQAAADGRFEDEGWRIRKDGSPFWANVVITALRDQTGILRGFAKVTRDLSERRRAEDQARQLLQEEASRKAAEASFQEAQSARDEERRHRSQLQVTLSSIGDAVIVTDCAGRVTFLNPVATELTGWTPETAAGSPLDDVFQIVNEETRRPVESPVTKVLREGVVVGLANHTVLIARNGREVPIDDSGAPIRGQNGEIAGVVLVFRDVTEARRAVETRLHLAAIVESSDDAIIGQDLQGTILSWNSGAQRLYGYRAEDIIGRPLTALAPPDHADEMPQMLQQIMQGEHIEHFETVRMRVDGTRVDVSLTVSPIRNASGNVIGASKIARDISERKREDRRKNEFLAILAHELRNPLAALRSGLDVLQLPGSDAAETTEILTIMSGQMDHLVRMVDDLLDISRIARGTLELRKSRVSLQQIVKSAVEMCAPGVAAREQKLHVRLPDEDIPLFADNTRLAQAISNLVTNASKYSGRGDPISVTVEKSGDTACIRVRDVGIGIPPPQLSGIFEMFAQLKQTSATTQNGMGVGLAIVKRLVELHGGVVEAHSAGPGRGSEFLIRLPASTPLGGESAGNE</sequence>
<dbReference type="EMBL" id="FOQD01000022">
    <property type="protein sequence ID" value="SFJ50063.1"/>
    <property type="molecule type" value="Genomic_DNA"/>
</dbReference>
<feature type="domain" description="PAS" evidence="12">
    <location>
        <begin position="41"/>
        <end position="80"/>
    </location>
</feature>
<feature type="domain" description="PAC" evidence="13">
    <location>
        <begin position="100"/>
        <end position="153"/>
    </location>
</feature>
<dbReference type="PRINTS" id="PR00344">
    <property type="entry name" value="BCTRLSENSOR"/>
</dbReference>
<proteinExistence type="predicted"/>
<feature type="region of interest" description="Disordered" evidence="10">
    <location>
        <begin position="286"/>
        <end position="310"/>
    </location>
</feature>
<dbReference type="Gene3D" id="3.30.450.20">
    <property type="entry name" value="PAS domain"/>
    <property type="match status" value="4"/>
</dbReference>
<dbReference type="GO" id="GO:0006355">
    <property type="term" value="P:regulation of DNA-templated transcription"/>
    <property type="evidence" value="ECO:0007669"/>
    <property type="project" value="InterPro"/>
</dbReference>
<feature type="domain" description="PAS" evidence="12">
    <location>
        <begin position="154"/>
        <end position="207"/>
    </location>
</feature>
<dbReference type="SMART" id="SM00387">
    <property type="entry name" value="HATPase_c"/>
    <property type="match status" value="1"/>
</dbReference>
<keyword evidence="9" id="KW-0472">Membrane</keyword>
<dbReference type="AlphaFoldDB" id="A0A1I3RU30"/>
<evidence type="ECO:0000259" key="11">
    <source>
        <dbReference type="PROSITE" id="PS50109"/>
    </source>
</evidence>
<dbReference type="InterPro" id="IPR013656">
    <property type="entry name" value="PAS_4"/>
</dbReference>
<evidence type="ECO:0000256" key="6">
    <source>
        <dbReference type="ARBA" id="ARBA00022777"/>
    </source>
</evidence>
<dbReference type="Proteomes" id="UP000199518">
    <property type="component" value="Unassembled WGS sequence"/>
</dbReference>
<feature type="domain" description="PAC" evidence="13">
    <location>
        <begin position="387"/>
        <end position="439"/>
    </location>
</feature>
<feature type="domain" description="PAS" evidence="12">
    <location>
        <begin position="309"/>
        <end position="382"/>
    </location>
</feature>
<dbReference type="EC" id="2.7.13.3" evidence="2"/>
<dbReference type="FunFam" id="1.10.287.130:FF:000001">
    <property type="entry name" value="Two-component sensor histidine kinase"/>
    <property type="match status" value="1"/>
</dbReference>
<evidence type="ECO:0000256" key="10">
    <source>
        <dbReference type="SAM" id="MobiDB-lite"/>
    </source>
</evidence>
<dbReference type="Pfam" id="PF08448">
    <property type="entry name" value="PAS_4"/>
    <property type="match status" value="1"/>
</dbReference>
<evidence type="ECO:0000256" key="8">
    <source>
        <dbReference type="ARBA" id="ARBA00023012"/>
    </source>
</evidence>
<evidence type="ECO:0000256" key="1">
    <source>
        <dbReference type="ARBA" id="ARBA00000085"/>
    </source>
</evidence>
<feature type="domain" description="Histidine kinase" evidence="11">
    <location>
        <begin position="565"/>
        <end position="783"/>
    </location>
</feature>
<keyword evidence="4" id="KW-0808">Transferase</keyword>
<reference evidence="15" key="1">
    <citation type="submission" date="2016-10" db="EMBL/GenBank/DDBJ databases">
        <authorList>
            <person name="Varghese N."/>
            <person name="Submissions S."/>
        </authorList>
    </citation>
    <scope>NUCLEOTIDE SEQUENCE [LARGE SCALE GENOMIC DNA]</scope>
    <source>
        <strain evidence="15">DSM 26348</strain>
    </source>
</reference>
<dbReference type="PANTHER" id="PTHR43065:SF10">
    <property type="entry name" value="PEROXIDE STRESS-ACTIVATED HISTIDINE KINASE MAK3"/>
    <property type="match status" value="1"/>
</dbReference>
<dbReference type="NCBIfam" id="TIGR00229">
    <property type="entry name" value="sensory_box"/>
    <property type="match status" value="4"/>
</dbReference>
<dbReference type="CDD" id="cd00082">
    <property type="entry name" value="HisKA"/>
    <property type="match status" value="1"/>
</dbReference>
<dbReference type="InterPro" id="IPR004358">
    <property type="entry name" value="Sig_transdc_His_kin-like_C"/>
</dbReference>
<dbReference type="InterPro" id="IPR036890">
    <property type="entry name" value="HATPase_C_sf"/>
</dbReference>
<dbReference type="Pfam" id="PF13426">
    <property type="entry name" value="PAS_9"/>
    <property type="match status" value="2"/>
</dbReference>
<accession>A0A1I3RU30</accession>
<keyword evidence="15" id="KW-1185">Reference proteome</keyword>
<evidence type="ECO:0000256" key="7">
    <source>
        <dbReference type="ARBA" id="ARBA00022840"/>
    </source>
</evidence>